<dbReference type="AlphaFoldDB" id="A0A3N4H6F5"/>
<name>A0A3N4H6F5_ASCIM</name>
<reference evidence="1 2" key="1">
    <citation type="journal article" date="2018" name="Nat. Ecol. Evol.">
        <title>Pezizomycetes genomes reveal the molecular basis of ectomycorrhizal truffle lifestyle.</title>
        <authorList>
            <person name="Murat C."/>
            <person name="Payen T."/>
            <person name="Noel B."/>
            <person name="Kuo A."/>
            <person name="Morin E."/>
            <person name="Chen J."/>
            <person name="Kohler A."/>
            <person name="Krizsan K."/>
            <person name="Balestrini R."/>
            <person name="Da Silva C."/>
            <person name="Montanini B."/>
            <person name="Hainaut M."/>
            <person name="Levati E."/>
            <person name="Barry K.W."/>
            <person name="Belfiori B."/>
            <person name="Cichocki N."/>
            <person name="Clum A."/>
            <person name="Dockter R.B."/>
            <person name="Fauchery L."/>
            <person name="Guy J."/>
            <person name="Iotti M."/>
            <person name="Le Tacon F."/>
            <person name="Lindquist E.A."/>
            <person name="Lipzen A."/>
            <person name="Malagnac F."/>
            <person name="Mello A."/>
            <person name="Molinier V."/>
            <person name="Miyauchi S."/>
            <person name="Poulain J."/>
            <person name="Riccioni C."/>
            <person name="Rubini A."/>
            <person name="Sitrit Y."/>
            <person name="Splivallo R."/>
            <person name="Traeger S."/>
            <person name="Wang M."/>
            <person name="Zifcakova L."/>
            <person name="Wipf D."/>
            <person name="Zambonelli A."/>
            <person name="Paolocci F."/>
            <person name="Nowrousian M."/>
            <person name="Ottonello S."/>
            <person name="Baldrian P."/>
            <person name="Spatafora J.W."/>
            <person name="Henrissat B."/>
            <person name="Nagy L.G."/>
            <person name="Aury J.M."/>
            <person name="Wincker P."/>
            <person name="Grigoriev I.V."/>
            <person name="Bonfante P."/>
            <person name="Martin F.M."/>
        </authorList>
    </citation>
    <scope>NUCLEOTIDE SEQUENCE [LARGE SCALE GENOMIC DNA]</scope>
    <source>
        <strain evidence="1 2">RN42</strain>
    </source>
</reference>
<evidence type="ECO:0000313" key="2">
    <source>
        <dbReference type="Proteomes" id="UP000275078"/>
    </source>
</evidence>
<dbReference type="Proteomes" id="UP000275078">
    <property type="component" value="Unassembled WGS sequence"/>
</dbReference>
<accession>A0A3N4H6F5</accession>
<evidence type="ECO:0008006" key="3">
    <source>
        <dbReference type="Google" id="ProtNLM"/>
    </source>
</evidence>
<sequence length="184" mass="21620">MAKNNKNVSRSKSKTKNDKLEELSVKDYFEGLTPSEIILEIAGWLDSWDDYKAFQQVNKRTRRILDYRKSQFKTLSSPYRPGQFVHFAQELLEIEKSTLVSDLKRLANIDPRKSTFRDGFGYEMYQADLVTEEENRIWFRNVLGLCERLRTAPVSKFHTLFENFTATNQHSRLFLANVEARTPL</sequence>
<protein>
    <recommendedName>
        <fullName evidence="3">F-box domain-containing protein</fullName>
    </recommendedName>
</protein>
<feature type="non-terminal residue" evidence="1">
    <location>
        <position position="184"/>
    </location>
</feature>
<keyword evidence="2" id="KW-1185">Reference proteome</keyword>
<proteinExistence type="predicted"/>
<evidence type="ECO:0000313" key="1">
    <source>
        <dbReference type="EMBL" id="RPA70573.1"/>
    </source>
</evidence>
<gene>
    <name evidence="1" type="ORF">BJ508DRAFT_337049</name>
</gene>
<organism evidence="1 2">
    <name type="scientific">Ascobolus immersus RN42</name>
    <dbReference type="NCBI Taxonomy" id="1160509"/>
    <lineage>
        <taxon>Eukaryota</taxon>
        <taxon>Fungi</taxon>
        <taxon>Dikarya</taxon>
        <taxon>Ascomycota</taxon>
        <taxon>Pezizomycotina</taxon>
        <taxon>Pezizomycetes</taxon>
        <taxon>Pezizales</taxon>
        <taxon>Ascobolaceae</taxon>
        <taxon>Ascobolus</taxon>
    </lineage>
</organism>
<dbReference type="EMBL" id="ML120244">
    <property type="protein sequence ID" value="RPA70573.1"/>
    <property type="molecule type" value="Genomic_DNA"/>
</dbReference>